<dbReference type="GeneID" id="44156906"/>
<evidence type="ECO:0008006" key="3">
    <source>
        <dbReference type="Google" id="ProtNLM"/>
    </source>
</evidence>
<reference evidence="2" key="2">
    <citation type="submission" date="2008-05" db="EMBL/GenBank/DDBJ databases">
        <title>Genome sequence of Clostridium botulinum Ba4 strain 657.</title>
        <authorList>
            <person name="Shrivastava S."/>
            <person name="Brown J.L."/>
            <person name="Bruce D."/>
            <person name="Detter C."/>
            <person name="Munk C."/>
            <person name="Smith L.A."/>
            <person name="Smith T.J."/>
            <person name="Sutton G."/>
            <person name="Brettin T.S."/>
        </authorList>
    </citation>
    <scope>NUCLEOTIDE SEQUENCE [LARGE SCALE GENOMIC DNA]</scope>
    <source>
        <strain evidence="2">657 / Type Ba4</strain>
    </source>
</reference>
<dbReference type="EMBL" id="CP001083">
    <property type="protein sequence ID" value="ACQ53958.1"/>
    <property type="molecule type" value="Genomic_DNA"/>
</dbReference>
<organism evidence="1 2">
    <name type="scientific">Clostridium botulinum (strain 657 / Type Ba4)</name>
    <dbReference type="NCBI Taxonomy" id="515621"/>
    <lineage>
        <taxon>Bacteria</taxon>
        <taxon>Bacillati</taxon>
        <taxon>Bacillota</taxon>
        <taxon>Clostridia</taxon>
        <taxon>Eubacteriales</taxon>
        <taxon>Clostridiaceae</taxon>
        <taxon>Clostridium</taxon>
    </lineage>
</organism>
<name>A0A3F2ZUV5_CLOB6</name>
<protein>
    <recommendedName>
        <fullName evidence="3">Phage protein</fullName>
    </recommendedName>
</protein>
<gene>
    <name evidence="1" type="ordered locus">CLJ_B1810</name>
</gene>
<dbReference type="RefSeq" id="WP_012047633.1">
    <property type="nucleotide sequence ID" value="NC_012658.1"/>
</dbReference>
<proteinExistence type="predicted"/>
<evidence type="ECO:0000313" key="1">
    <source>
        <dbReference type="EMBL" id="ACQ53958.1"/>
    </source>
</evidence>
<evidence type="ECO:0000313" key="2">
    <source>
        <dbReference type="Proteomes" id="UP000002333"/>
    </source>
</evidence>
<dbReference type="KEGG" id="cbi:CLJ_B1810"/>
<reference evidence="1 2" key="1">
    <citation type="journal article" date="2007" name="PLoS ONE">
        <title>Analysis of the neurotoxin complex genes in Clostridium botulinum A1-A4 and B1 strains: BoNT/A3, /Ba4 and /B1 clusters are located within plasmids.</title>
        <authorList>
            <person name="Smith T.J."/>
            <person name="Hill K.K."/>
            <person name="Foley B.T."/>
            <person name="Detter J.C."/>
            <person name="Munk A.C."/>
            <person name="Bruce D.C."/>
            <person name="Doggett N.A."/>
            <person name="Smith L.A."/>
            <person name="Marks J.D."/>
            <person name="Xie G."/>
            <person name="Brettin T.S."/>
        </authorList>
    </citation>
    <scope>NUCLEOTIDE SEQUENCE [LARGE SCALE GENOMIC DNA]</scope>
    <source>
        <strain evidence="2">657 / Type Ba4</strain>
    </source>
</reference>
<dbReference type="Proteomes" id="UP000002333">
    <property type="component" value="Chromosome"/>
</dbReference>
<dbReference type="AlphaFoldDB" id="A0A3F2ZUV5"/>
<sequence length="46" mass="5034">MAQEKDKHINAYDYGDDFMCPDCGGTSKDGKYDAGNGFCQDCAPNH</sequence>
<accession>A0A3F2ZUV5</accession>